<organism evidence="2 3">
    <name type="scientific">Panaeolus cyanescens</name>
    <dbReference type="NCBI Taxonomy" id="181874"/>
    <lineage>
        <taxon>Eukaryota</taxon>
        <taxon>Fungi</taxon>
        <taxon>Dikarya</taxon>
        <taxon>Basidiomycota</taxon>
        <taxon>Agaricomycotina</taxon>
        <taxon>Agaricomycetes</taxon>
        <taxon>Agaricomycetidae</taxon>
        <taxon>Agaricales</taxon>
        <taxon>Agaricineae</taxon>
        <taxon>Galeropsidaceae</taxon>
        <taxon>Panaeolus</taxon>
    </lineage>
</organism>
<keyword evidence="3" id="KW-1185">Reference proteome</keyword>
<evidence type="ECO:0000259" key="1">
    <source>
        <dbReference type="PROSITE" id="PS50181"/>
    </source>
</evidence>
<dbReference type="InterPro" id="IPR036047">
    <property type="entry name" value="F-box-like_dom_sf"/>
</dbReference>
<dbReference type="EMBL" id="NHTK01001317">
    <property type="protein sequence ID" value="PPR00335.1"/>
    <property type="molecule type" value="Genomic_DNA"/>
</dbReference>
<sequence length="512" mass="57720">MPFSDLPFGVYSNIFYFLDALDILAVGKTCSTLRAASQARSVWTTALTKLCRENHILKTTFDVGEMSLNQLKHVCTAPSRTLSMIKKGSPMGTYQDYLTLNPQSVHEVHQNGFGKYQRIFLVPGGRYLLAYGGKSIILYDLNVAQPVATHPIQARVPHSNDFSFMPCPSPDGQEIRVLMSRKLHGSSIAIQTEISVIFFILKDQSNERLSTTSRSTTISSWSSSFGRLPYTIVGDLVVFCDELDNGDDILVVWHYMQYKIAAWHIPTVTGGYLEVFVDKEYVVLVLSAELIYWKIPDLRSRPHPEGDIPIQKIPVSCRVPLHWDQGISLQVQRPVYCARLFDWYNTFLSLPSIDFVSSASDCCLFIKNTLICHQLDGSPFDPKDPEFIPFHTFSQFHIPAGSGSRHRLRVSPYAICNDWVVKTFMQDTKLYVCATPPRNGDVGNQALSAAGTSMEPDRTVRLLLPEDYRPADDPHTTLARKHFCFDPLSGRLAYLSKGTRIVVVDYLKYPDI</sequence>
<dbReference type="OrthoDB" id="2688364at2759"/>
<accession>A0A409YBG0</accession>
<comment type="caution">
    <text evidence="2">The sequence shown here is derived from an EMBL/GenBank/DDBJ whole genome shotgun (WGS) entry which is preliminary data.</text>
</comment>
<dbReference type="InterPro" id="IPR001810">
    <property type="entry name" value="F-box_dom"/>
</dbReference>
<proteinExistence type="predicted"/>
<evidence type="ECO:0000313" key="2">
    <source>
        <dbReference type="EMBL" id="PPR00335.1"/>
    </source>
</evidence>
<name>A0A409YBG0_9AGAR</name>
<dbReference type="SUPFAM" id="SSF81383">
    <property type="entry name" value="F-box domain"/>
    <property type="match status" value="1"/>
</dbReference>
<dbReference type="AlphaFoldDB" id="A0A409YBG0"/>
<protein>
    <recommendedName>
        <fullName evidence="1">F-box domain-containing protein</fullName>
    </recommendedName>
</protein>
<gene>
    <name evidence="2" type="ORF">CVT24_004618</name>
</gene>
<evidence type="ECO:0000313" key="3">
    <source>
        <dbReference type="Proteomes" id="UP000284842"/>
    </source>
</evidence>
<feature type="domain" description="F-box" evidence="1">
    <location>
        <begin position="1"/>
        <end position="46"/>
    </location>
</feature>
<dbReference type="PROSITE" id="PS50181">
    <property type="entry name" value="FBOX"/>
    <property type="match status" value="1"/>
</dbReference>
<dbReference type="Proteomes" id="UP000284842">
    <property type="component" value="Unassembled WGS sequence"/>
</dbReference>
<dbReference type="InParanoid" id="A0A409YBG0"/>
<reference evidence="2 3" key="1">
    <citation type="journal article" date="2018" name="Evol. Lett.">
        <title>Horizontal gene cluster transfer increased hallucinogenic mushroom diversity.</title>
        <authorList>
            <person name="Reynolds H.T."/>
            <person name="Vijayakumar V."/>
            <person name="Gluck-Thaler E."/>
            <person name="Korotkin H.B."/>
            <person name="Matheny P.B."/>
            <person name="Slot J.C."/>
        </authorList>
    </citation>
    <scope>NUCLEOTIDE SEQUENCE [LARGE SCALE GENOMIC DNA]</scope>
    <source>
        <strain evidence="2 3">2629</strain>
    </source>
</reference>